<comment type="similarity">
    <text evidence="1">Belongs to the GST superfamily. NadH family.</text>
</comment>
<reference evidence="4 5" key="1">
    <citation type="submission" date="2020-04" db="EMBL/GenBank/DDBJ databases">
        <title>Azohydromonas sp. isolated from soil.</title>
        <authorList>
            <person name="Dahal R.H."/>
        </authorList>
    </citation>
    <scope>NUCLEOTIDE SEQUENCE [LARGE SCALE GENOMIC DNA]</scope>
    <source>
        <strain evidence="4 5">G-1-1-14</strain>
    </source>
</reference>
<keyword evidence="1 4" id="KW-0413">Isomerase</keyword>
<feature type="active site" description="Nucleophile" evidence="2">
    <location>
        <position position="19"/>
    </location>
</feature>
<name>A0A848FG06_9BURK</name>
<comment type="caution">
    <text evidence="4">The sequence shown here is derived from an EMBL/GenBank/DDBJ whole genome shotgun (WGS) entry which is preliminary data.</text>
</comment>
<dbReference type="AlphaFoldDB" id="A0A848FG06"/>
<dbReference type="EMBL" id="JABBFW010000016">
    <property type="protein sequence ID" value="NML17249.1"/>
    <property type="molecule type" value="Genomic_DNA"/>
</dbReference>
<dbReference type="CDD" id="cd03022">
    <property type="entry name" value="DsbA_HCCA_Iso"/>
    <property type="match status" value="1"/>
</dbReference>
<dbReference type="InterPro" id="IPR044087">
    <property type="entry name" value="NahD-like"/>
</dbReference>
<evidence type="ECO:0000313" key="4">
    <source>
        <dbReference type="EMBL" id="NML17249.1"/>
    </source>
</evidence>
<evidence type="ECO:0000256" key="1">
    <source>
        <dbReference type="PIRNR" id="PIRNR006386"/>
    </source>
</evidence>
<keyword evidence="5" id="KW-1185">Reference proteome</keyword>
<accession>A0A848FG06</accession>
<evidence type="ECO:0000313" key="5">
    <source>
        <dbReference type="Proteomes" id="UP000574067"/>
    </source>
</evidence>
<dbReference type="PIRSF" id="PIRSF006386">
    <property type="entry name" value="HCCAis_GSTk"/>
    <property type="match status" value="1"/>
</dbReference>
<dbReference type="GO" id="GO:0004602">
    <property type="term" value="F:glutathione peroxidase activity"/>
    <property type="evidence" value="ECO:0007669"/>
    <property type="project" value="TreeGrafter"/>
</dbReference>
<comment type="catalytic activity">
    <reaction evidence="1">
        <text>2-hydroxychromene-2-carboxylate = (3E)-4-(2-hydroxyphenyl)-2-oxobut-3-enoate</text>
        <dbReference type="Rhea" id="RHEA:27401"/>
        <dbReference type="ChEBI" id="CHEBI:59350"/>
        <dbReference type="ChEBI" id="CHEBI:59353"/>
        <dbReference type="EC" id="5.99.1.4"/>
    </reaction>
</comment>
<proteinExistence type="inferred from homology"/>
<protein>
    <recommendedName>
        <fullName evidence="1">2-hydroxychromene-2-carboxylate isomerase</fullName>
        <ecNumber evidence="1">5.99.1.4</ecNumber>
    </recommendedName>
</protein>
<feature type="domain" description="DSBA-like thioredoxin" evidence="3">
    <location>
        <begin position="11"/>
        <end position="196"/>
    </location>
</feature>
<dbReference type="InterPro" id="IPR001853">
    <property type="entry name" value="DSBA-like_thioredoxin_dom"/>
</dbReference>
<organism evidence="4 5">
    <name type="scientific">Azohydromonas caseinilytica</name>
    <dbReference type="NCBI Taxonomy" id="2728836"/>
    <lineage>
        <taxon>Bacteria</taxon>
        <taxon>Pseudomonadati</taxon>
        <taxon>Pseudomonadota</taxon>
        <taxon>Betaproteobacteria</taxon>
        <taxon>Burkholderiales</taxon>
        <taxon>Sphaerotilaceae</taxon>
        <taxon>Azohydromonas</taxon>
    </lineage>
</organism>
<dbReference type="EC" id="5.99.1.4" evidence="1"/>
<dbReference type="Gene3D" id="3.40.30.10">
    <property type="entry name" value="Glutaredoxin"/>
    <property type="match status" value="1"/>
</dbReference>
<dbReference type="SUPFAM" id="SSF52833">
    <property type="entry name" value="Thioredoxin-like"/>
    <property type="match status" value="1"/>
</dbReference>
<dbReference type="GO" id="GO:0004364">
    <property type="term" value="F:glutathione transferase activity"/>
    <property type="evidence" value="ECO:0007669"/>
    <property type="project" value="TreeGrafter"/>
</dbReference>
<dbReference type="RefSeq" id="WP_169162155.1">
    <property type="nucleotide sequence ID" value="NZ_JABBFW010000016.1"/>
</dbReference>
<dbReference type="GO" id="GO:0006749">
    <property type="term" value="P:glutathione metabolic process"/>
    <property type="evidence" value="ECO:0007669"/>
    <property type="project" value="TreeGrafter"/>
</dbReference>
<evidence type="ECO:0000259" key="3">
    <source>
        <dbReference type="Pfam" id="PF01323"/>
    </source>
</evidence>
<dbReference type="GO" id="GO:1901170">
    <property type="term" value="P:naphthalene catabolic process"/>
    <property type="evidence" value="ECO:0007669"/>
    <property type="project" value="InterPro"/>
</dbReference>
<evidence type="ECO:0000256" key="2">
    <source>
        <dbReference type="PIRSR" id="PIRSR006386-1"/>
    </source>
</evidence>
<sequence>MRSIADAPVGIELWFDFASPYAYLSVMRIEEAAARRGLAVAWKPFLLGPIFSAQGWESSPFVLQKQKGAYVWKDLARQCRKHGLPWRQPSAFPRGSVLPARVALWGGGAPWVAEFCRQAMRLNFAEDRDIDTVEAVGGVLAALGLDADAAIAQACAEAHKPLLRRQTEAARAQGIFGAPTFMVRSKMFWGNDRLEDALDFAAGLAAPGPARA</sequence>
<dbReference type="InterPro" id="IPR014440">
    <property type="entry name" value="HCCAis_GSTk"/>
</dbReference>
<dbReference type="InterPro" id="IPR036249">
    <property type="entry name" value="Thioredoxin-like_sf"/>
</dbReference>
<dbReference type="Pfam" id="PF01323">
    <property type="entry name" value="DSBA"/>
    <property type="match status" value="1"/>
</dbReference>
<dbReference type="GO" id="GO:0018845">
    <property type="term" value="F:2-hydroxychromene-2-carboxylate isomerase activity"/>
    <property type="evidence" value="ECO:0007669"/>
    <property type="project" value="UniProtKB-UniRule"/>
</dbReference>
<dbReference type="Proteomes" id="UP000574067">
    <property type="component" value="Unassembled WGS sequence"/>
</dbReference>
<gene>
    <name evidence="4" type="ORF">HHL10_19935</name>
</gene>
<dbReference type="PANTHER" id="PTHR42943:SF2">
    <property type="entry name" value="GLUTATHIONE S-TRANSFERASE KAPPA 1"/>
    <property type="match status" value="1"/>
</dbReference>
<dbReference type="PANTHER" id="PTHR42943">
    <property type="entry name" value="GLUTATHIONE S-TRANSFERASE KAPPA"/>
    <property type="match status" value="1"/>
</dbReference>
<dbReference type="InterPro" id="IPR051924">
    <property type="entry name" value="GST_Kappa/NadH"/>
</dbReference>